<evidence type="ECO:0000256" key="5">
    <source>
        <dbReference type="SAM" id="Coils"/>
    </source>
</evidence>
<dbReference type="PANTHER" id="PTHR45958">
    <property type="entry name" value="RING-TYPE E3 UBIQUITIN TRANSFERASE"/>
    <property type="match status" value="1"/>
</dbReference>
<accession>A0A804IEB8</accession>
<comment type="catalytic activity">
    <reaction evidence="1">
        <text>S-ubiquitinyl-[E2 ubiquitin-conjugating enzyme]-L-cysteine + [acceptor protein]-L-lysine = [E2 ubiquitin-conjugating enzyme]-L-cysteine + N(6)-ubiquitinyl-[acceptor protein]-L-lysine.</text>
        <dbReference type="EC" id="2.3.2.27"/>
    </reaction>
</comment>
<dbReference type="InParanoid" id="A0A804IEB8"/>
<dbReference type="InterPro" id="IPR045210">
    <property type="entry name" value="RING-Ubox_PUB"/>
</dbReference>
<keyword evidence="4" id="KW-0808">Transferase</keyword>
<proteinExistence type="predicted"/>
<dbReference type="InterPro" id="IPR013083">
    <property type="entry name" value="Znf_RING/FYVE/PHD"/>
</dbReference>
<protein>
    <recommendedName>
        <fullName evidence="3">RING-type E3 ubiquitin transferase</fullName>
        <ecNumber evidence="3">2.3.2.27</ecNumber>
    </recommendedName>
</protein>
<dbReference type="Proteomes" id="UP000012960">
    <property type="component" value="Unplaced"/>
</dbReference>
<dbReference type="PROSITE" id="PS51698">
    <property type="entry name" value="U_BOX"/>
    <property type="match status" value="1"/>
</dbReference>
<dbReference type="SMART" id="SM00185">
    <property type="entry name" value="ARM"/>
    <property type="match status" value="4"/>
</dbReference>
<dbReference type="EnsemblPlants" id="Ma03_t20520.1">
    <property type="protein sequence ID" value="Ma03_p20520.1"/>
    <property type="gene ID" value="Ma03_g20520"/>
</dbReference>
<evidence type="ECO:0000256" key="4">
    <source>
        <dbReference type="ARBA" id="ARBA00022679"/>
    </source>
</evidence>
<dbReference type="GO" id="GO:0016567">
    <property type="term" value="P:protein ubiquitination"/>
    <property type="evidence" value="ECO:0007669"/>
    <property type="project" value="UniProtKB-UniPathway"/>
</dbReference>
<dbReference type="UniPathway" id="UPA00143"/>
<evidence type="ECO:0000313" key="7">
    <source>
        <dbReference type="EMBL" id="CAG1850780.1"/>
    </source>
</evidence>
<dbReference type="InterPro" id="IPR011989">
    <property type="entry name" value="ARM-like"/>
</dbReference>
<dbReference type="CDD" id="cd16664">
    <property type="entry name" value="RING-Ubox_PUB"/>
    <property type="match status" value="1"/>
</dbReference>
<dbReference type="SUPFAM" id="SSF48371">
    <property type="entry name" value="ARM repeat"/>
    <property type="match status" value="2"/>
</dbReference>
<evidence type="ECO:0000256" key="1">
    <source>
        <dbReference type="ARBA" id="ARBA00000900"/>
    </source>
</evidence>
<dbReference type="AlphaFoldDB" id="A0A804IEB8"/>
<evidence type="ECO:0000313" key="8">
    <source>
        <dbReference type="EnsemblPlants" id="Ma03_p20520.1"/>
    </source>
</evidence>
<keyword evidence="9" id="KW-1185">Reference proteome</keyword>
<evidence type="ECO:0000256" key="3">
    <source>
        <dbReference type="ARBA" id="ARBA00012483"/>
    </source>
</evidence>
<dbReference type="Pfam" id="PF04564">
    <property type="entry name" value="U-box"/>
    <property type="match status" value="1"/>
</dbReference>
<evidence type="ECO:0000256" key="2">
    <source>
        <dbReference type="ARBA" id="ARBA00004906"/>
    </source>
</evidence>
<dbReference type="Gene3D" id="3.30.40.10">
    <property type="entry name" value="Zinc/RING finger domain, C3HC4 (zinc finger)"/>
    <property type="match status" value="1"/>
</dbReference>
<name>A0A804IEB8_MUSAM</name>
<organism evidence="8 9">
    <name type="scientific">Musa acuminata subsp. malaccensis</name>
    <name type="common">Wild banana</name>
    <name type="synonym">Musa malaccensis</name>
    <dbReference type="NCBI Taxonomy" id="214687"/>
    <lineage>
        <taxon>Eukaryota</taxon>
        <taxon>Viridiplantae</taxon>
        <taxon>Streptophyta</taxon>
        <taxon>Embryophyta</taxon>
        <taxon>Tracheophyta</taxon>
        <taxon>Spermatophyta</taxon>
        <taxon>Magnoliopsida</taxon>
        <taxon>Liliopsida</taxon>
        <taxon>Zingiberales</taxon>
        <taxon>Musaceae</taxon>
        <taxon>Musa</taxon>
    </lineage>
</organism>
<dbReference type="SMART" id="SM00504">
    <property type="entry name" value="Ubox"/>
    <property type="match status" value="1"/>
</dbReference>
<keyword evidence="5" id="KW-0175">Coiled coil</keyword>
<dbReference type="OMA" id="YCISEGH"/>
<reference evidence="8" key="2">
    <citation type="submission" date="2021-05" db="UniProtKB">
        <authorList>
            <consortium name="EnsemblPlants"/>
        </authorList>
    </citation>
    <scope>IDENTIFICATION</scope>
    <source>
        <strain evidence="8">subsp. malaccensis</strain>
    </source>
</reference>
<dbReference type="PANTHER" id="PTHR45958:SF11">
    <property type="entry name" value="RING-TYPE E3 UBIQUITIN TRANSFERASE"/>
    <property type="match status" value="1"/>
</dbReference>
<sequence>MDIMGFAARDELLKRVADSVMLFCADARHVDLEQESFRRFSEYMGLLHALVRELTARRVERTPEWGTTTAALQQLEAEINKVRETLKTYGARSRLSRLLVCRDVLSKLQRSAHEICRAIESLSLGNLDSTLRLKSKAEEIVHGLESVEFKSAAATEAIVTEIANSAAEDGRSRDYTSRLLHQISDAIGATTSASLGREMALLKQEKEEMEARKQHAEALQLAQLIHLLSRTEMIPIPRGEGATPPTSDNFIGSFTCPISGELMQDPVAVVCGHSFERKAILEYFELGQRTCPTCGELLSSQELTRNISLQNSIQEWQKRSLTIKLQNAMSDLASSEPDTLNQALETLLAAMEVPGYIAEISQLNPVTKLVTMLKNNAVNSKSTLKCLCYLANHSAENKARSKGNSFKSRHLLYFSFFLCGLTCDSLMQEAIAAAGAVRCIVKMFCRGETEPEALQVLLDLSENEKLADLIGNTKDCIPSLVSLAQNSVPAISEKALHVLSRLSSKTHFVIQMARAGHVRPFLTSFQQVNTEGRAQMATALTGMQLLENTARHLESEQFIGTLTKSLYSCVCKPACLGCIKRLTAFPGVVQKLVLDRDIIPALLGLVHSTTSEPQWKQDAVEILISLVGASQPQDYCNNPSLQELHSLHNIHVFLHAASASSPQTKCSCLRLLVLMATKSSDARDLMRCDQSMISRLFSTLSGDHRSGVRLQVLRLIHSIAEEHPGGVPLPPSPEKEGAVNTLINVFTSSPDMEERSAAAGIIGRLPSDDADIDEMLYRSEILKAIHEVICATESSSNHHHVTMNEPTPWQPTMEINCLQENVLASLLRCIEPKRTELQRQALKLDLSTSLIRVLSTASSLAKKQAIIALCHLSHSSDQTMTGSAIDLKDQKDGFFPVSQLQWIFRMKSWCGFSSELSQSLCSVHGSACSRHAFCLVKAGAVGPLVQIVDEAESVACEAALVALETLIREERTACSASMAIAESQGVAAILRVLQHNSSLPTKEKALDLLHSIVKHSEISVKQSLRSKEVLINLLKVEELRKKAALILSQMHDIPQMSSYF</sequence>
<feature type="domain" description="U-box" evidence="6">
    <location>
        <begin position="249"/>
        <end position="323"/>
    </location>
</feature>
<dbReference type="GO" id="GO:0061630">
    <property type="term" value="F:ubiquitin protein ligase activity"/>
    <property type="evidence" value="ECO:0007669"/>
    <property type="project" value="UniProtKB-EC"/>
</dbReference>
<dbReference type="InterPro" id="IPR003613">
    <property type="entry name" value="Ubox_domain"/>
</dbReference>
<dbReference type="Gene3D" id="1.25.10.10">
    <property type="entry name" value="Leucine-rich Repeat Variant"/>
    <property type="match status" value="3"/>
</dbReference>
<evidence type="ECO:0000259" key="6">
    <source>
        <dbReference type="PROSITE" id="PS51698"/>
    </source>
</evidence>
<dbReference type="EMBL" id="HG996468">
    <property type="protein sequence ID" value="CAG1850780.1"/>
    <property type="molecule type" value="Genomic_DNA"/>
</dbReference>
<gene>
    <name evidence="7" type="ORF">GSMUA_197860.1</name>
</gene>
<reference evidence="7" key="1">
    <citation type="submission" date="2021-03" db="EMBL/GenBank/DDBJ databases">
        <authorList>
            <consortium name="Genoscope - CEA"/>
            <person name="William W."/>
        </authorList>
    </citation>
    <scope>NUCLEOTIDE SEQUENCE</scope>
    <source>
        <strain evidence="7">Doubled-haploid Pahang</strain>
    </source>
</reference>
<dbReference type="InterPro" id="IPR000225">
    <property type="entry name" value="Armadillo"/>
</dbReference>
<evidence type="ECO:0000313" key="9">
    <source>
        <dbReference type="Proteomes" id="UP000012960"/>
    </source>
</evidence>
<dbReference type="Gramene" id="Ma03_t20520.1">
    <property type="protein sequence ID" value="Ma03_p20520.1"/>
    <property type="gene ID" value="Ma03_g20520"/>
</dbReference>
<comment type="pathway">
    <text evidence="2">Protein modification; protein ubiquitination.</text>
</comment>
<dbReference type="InterPro" id="IPR016024">
    <property type="entry name" value="ARM-type_fold"/>
</dbReference>
<dbReference type="EC" id="2.3.2.27" evidence="3"/>
<dbReference type="InterPro" id="IPR052608">
    <property type="entry name" value="U-box_domain_protein"/>
</dbReference>
<dbReference type="SUPFAM" id="SSF57850">
    <property type="entry name" value="RING/U-box"/>
    <property type="match status" value="1"/>
</dbReference>
<feature type="coiled-coil region" evidence="5">
    <location>
        <begin position="192"/>
        <end position="222"/>
    </location>
</feature>